<evidence type="ECO:0000313" key="1">
    <source>
        <dbReference type="EMBL" id="CAF4638010.1"/>
    </source>
</evidence>
<gene>
    <name evidence="1" type="ORF">OVN521_LOCUS46441</name>
</gene>
<organism evidence="1 2">
    <name type="scientific">Rotaria magnacalcarata</name>
    <dbReference type="NCBI Taxonomy" id="392030"/>
    <lineage>
        <taxon>Eukaryota</taxon>
        <taxon>Metazoa</taxon>
        <taxon>Spiralia</taxon>
        <taxon>Gnathifera</taxon>
        <taxon>Rotifera</taxon>
        <taxon>Eurotatoria</taxon>
        <taxon>Bdelloidea</taxon>
        <taxon>Philodinida</taxon>
        <taxon>Philodinidae</taxon>
        <taxon>Rotaria</taxon>
    </lineage>
</organism>
<name>A0A821EIA5_9BILA</name>
<dbReference type="Proteomes" id="UP000663866">
    <property type="component" value="Unassembled WGS sequence"/>
</dbReference>
<comment type="caution">
    <text evidence="1">The sequence shown here is derived from an EMBL/GenBank/DDBJ whole genome shotgun (WGS) entry which is preliminary data.</text>
</comment>
<accession>A0A821EIA5</accession>
<dbReference type="EMBL" id="CAJOBG010082817">
    <property type="protein sequence ID" value="CAF4638010.1"/>
    <property type="molecule type" value="Genomic_DNA"/>
</dbReference>
<evidence type="ECO:0000313" key="2">
    <source>
        <dbReference type="Proteomes" id="UP000663866"/>
    </source>
</evidence>
<sequence length="54" mass="5812">GLGLHCKTWTGVDGTTWTEKGALNLEFTCGVWSNGLQFGSVRTNKPKDGTKEAL</sequence>
<feature type="non-terminal residue" evidence="1">
    <location>
        <position position="1"/>
    </location>
</feature>
<proteinExistence type="predicted"/>
<keyword evidence="2" id="KW-1185">Reference proteome</keyword>
<dbReference type="AlphaFoldDB" id="A0A821EIA5"/>
<protein>
    <submittedName>
        <fullName evidence="1">Uncharacterized protein</fullName>
    </submittedName>
</protein>
<reference evidence="1" key="1">
    <citation type="submission" date="2021-02" db="EMBL/GenBank/DDBJ databases">
        <authorList>
            <person name="Nowell W R."/>
        </authorList>
    </citation>
    <scope>NUCLEOTIDE SEQUENCE</scope>
</reference>